<dbReference type="PANTHER" id="PTHR42687:SF1">
    <property type="entry name" value="L-THREONINE 3-DEHYDROGENASE, MITOCHONDRIAL"/>
    <property type="match status" value="1"/>
</dbReference>
<dbReference type="InterPro" id="IPR051225">
    <property type="entry name" value="NAD(P)_epim/dehydratase"/>
</dbReference>
<reference evidence="4" key="2">
    <citation type="submission" date="2024-06" db="EMBL/GenBank/DDBJ databases">
        <authorList>
            <person name="Huang C.H."/>
            <person name="Ting Y.S."/>
            <person name="Cheng Y.H."/>
        </authorList>
    </citation>
    <scope>NUCLEOTIDE SEQUENCE</scope>
    <source>
        <strain evidence="4">TCI803</strain>
    </source>
</reference>
<reference evidence="3 5" key="1">
    <citation type="submission" date="2024-04" db="EMBL/GenBank/DDBJ databases">
        <title>Bacterial genomes from commercial probiotics.</title>
        <authorList>
            <person name="Brady R."/>
            <person name="Call G.B."/>
            <person name="Chaston J.M."/>
        </authorList>
    </citation>
    <scope>NUCLEOTIDE SEQUENCE [LARGE SCALE GENOMIC DNA]</scope>
    <source>
        <strain evidence="3">Gbc_m</strain>
        <strain evidence="5">gbc_m</strain>
    </source>
</reference>
<dbReference type="PANTHER" id="PTHR42687">
    <property type="entry name" value="L-THREONINE 3-DEHYDROGENASE"/>
    <property type="match status" value="1"/>
</dbReference>
<protein>
    <submittedName>
        <fullName evidence="4">L-threonine 3-dehydrogenase</fullName>
    </submittedName>
</protein>
<dbReference type="FunFam" id="3.40.50.720:FF:000077">
    <property type="entry name" value="L-threonine 3-dehydrogenase, mitochondrial"/>
    <property type="match status" value="1"/>
</dbReference>
<dbReference type="SUPFAM" id="SSF51735">
    <property type="entry name" value="NAD(P)-binding Rossmann-fold domains"/>
    <property type="match status" value="1"/>
</dbReference>
<dbReference type="Pfam" id="PF01370">
    <property type="entry name" value="Epimerase"/>
    <property type="match status" value="1"/>
</dbReference>
<keyword evidence="5" id="KW-1185">Reference proteome</keyword>
<dbReference type="GO" id="GO:0006567">
    <property type="term" value="P:L-threonine catabolic process"/>
    <property type="evidence" value="ECO:0007669"/>
    <property type="project" value="TreeGrafter"/>
</dbReference>
<proteinExistence type="inferred from homology"/>
<dbReference type="CDD" id="cd05272">
    <property type="entry name" value="TDH_SDR_e"/>
    <property type="match status" value="1"/>
</dbReference>
<dbReference type="EMBL" id="CP158453">
    <property type="protein sequence ID" value="XBX97685.1"/>
    <property type="molecule type" value="Genomic_DNA"/>
</dbReference>
<evidence type="ECO:0000256" key="1">
    <source>
        <dbReference type="ARBA" id="ARBA00007637"/>
    </source>
</evidence>
<dbReference type="EMBL" id="JBDGII010000007">
    <property type="protein sequence ID" value="MEW7078283.1"/>
    <property type="molecule type" value="Genomic_DNA"/>
</dbReference>
<evidence type="ECO:0000313" key="3">
    <source>
        <dbReference type="EMBL" id="MEW7078283.1"/>
    </source>
</evidence>
<comment type="similarity">
    <text evidence="1">Belongs to the NAD(P)-dependent epimerase/dehydratase family.</text>
</comment>
<name>A0AAU7WGX9_9BACI</name>
<accession>A0AAU7WGX9</accession>
<dbReference type="InterPro" id="IPR001509">
    <property type="entry name" value="Epimerase_deHydtase"/>
</dbReference>
<dbReference type="InterPro" id="IPR036291">
    <property type="entry name" value="NAD(P)-bd_dom_sf"/>
</dbReference>
<gene>
    <name evidence="3" type="ORF">ABC651_04370</name>
    <name evidence="4" type="ORF">ABR335_14705</name>
</gene>
<feature type="domain" description="NAD-dependent epimerase/dehydratase" evidence="2">
    <location>
        <begin position="7"/>
        <end position="244"/>
    </location>
</feature>
<organism evidence="4">
    <name type="scientific">Heyndrickxia faecalis</name>
    <dbReference type="NCBI Taxonomy" id="2824910"/>
    <lineage>
        <taxon>Bacteria</taxon>
        <taxon>Bacillati</taxon>
        <taxon>Bacillota</taxon>
        <taxon>Bacilli</taxon>
        <taxon>Bacillales</taxon>
        <taxon>Bacillaceae</taxon>
        <taxon>Heyndrickxia</taxon>
    </lineage>
</organism>
<dbReference type="Gene3D" id="3.40.50.720">
    <property type="entry name" value="NAD(P)-binding Rossmann-like Domain"/>
    <property type="match status" value="1"/>
</dbReference>
<dbReference type="Proteomes" id="UP001555176">
    <property type="component" value="Unassembled WGS sequence"/>
</dbReference>
<dbReference type="AlphaFoldDB" id="A0AAU7WGX9"/>
<sequence>MFVMKKILVTGSLGQIGTELTIRLRELYGAENVLATDIRHVDDSPVVNDGLYATLDVMDGERMQKLVNDYQIDTIIHLAALLSATAEEKPLFAWNLNMGGLLNALEVARHSNCQLFTPSSIGAFGPSTPKDHTPQDTIQRPNTMYGVTKVSAELLCDYYFTKFGVDTRGLRFPGLISHKALPGGGTTDYAVDIYYEALKHQKYTSYIAKGTYMDMMYMPDAIDAIIKLMEADPSGLKHRNAFNITAMSFDPEEIAASIRKYIPAFTMDYKVDPARQQIADSWPNSIDATAAKEEWDFNPQYDLDRMTKSMLENLANKLGVECRLMESV</sequence>
<evidence type="ECO:0000313" key="5">
    <source>
        <dbReference type="Proteomes" id="UP001555176"/>
    </source>
</evidence>
<evidence type="ECO:0000259" key="2">
    <source>
        <dbReference type="Pfam" id="PF01370"/>
    </source>
</evidence>
<evidence type="ECO:0000313" key="4">
    <source>
        <dbReference type="EMBL" id="XBX97685.1"/>
    </source>
</evidence>
<dbReference type="GO" id="GO:0008743">
    <property type="term" value="F:L-threonine 3-dehydrogenase activity"/>
    <property type="evidence" value="ECO:0007669"/>
    <property type="project" value="TreeGrafter"/>
</dbReference>